<dbReference type="InterPro" id="IPR029058">
    <property type="entry name" value="AB_hydrolase_fold"/>
</dbReference>
<dbReference type="Proteomes" id="UP000013047">
    <property type="component" value="Unassembled WGS sequence"/>
</dbReference>
<dbReference type="Gene3D" id="3.40.50.1820">
    <property type="entry name" value="alpha/beta hydrolase"/>
    <property type="match status" value="1"/>
</dbReference>
<name>N6YX79_9RHOO</name>
<comment type="caution">
    <text evidence="1">The sequence shown here is derived from an EMBL/GenBank/DDBJ whole genome shotgun (WGS) entry which is preliminary data.</text>
</comment>
<dbReference type="SUPFAM" id="SSF53474">
    <property type="entry name" value="alpha/beta-Hydrolases"/>
    <property type="match status" value="1"/>
</dbReference>
<dbReference type="GO" id="GO:0016757">
    <property type="term" value="F:glycosyltransferase activity"/>
    <property type="evidence" value="ECO:0007669"/>
    <property type="project" value="UniProtKB-KW"/>
</dbReference>
<sequence>MKLRNTPISMPAQGVWLDGLLSHAPDVRGLAIHLHSTGHPPLGAVTPPLEAELHAHGFATLTLDLLTRQEVARDPDAPYNIPRLTERILCAAEWALHQPPLAALPLGLIAQDTGCAAAIRAAVKVPERFTALACLDGRADLAGAEPLRTLRCPVRFVISPGNASSAILEKAFGLVGGPRHWLALPDARDPRLQEQLLARAAATWLEQHGVAAQSATG</sequence>
<evidence type="ECO:0000313" key="1">
    <source>
        <dbReference type="EMBL" id="ENO98866.1"/>
    </source>
</evidence>
<keyword evidence="1" id="KW-0328">Glycosyltransferase</keyword>
<keyword evidence="1" id="KW-0808">Transferase</keyword>
<dbReference type="EMBL" id="AMXF01000004">
    <property type="protein sequence ID" value="ENO98866.1"/>
    <property type="molecule type" value="Genomic_DNA"/>
</dbReference>
<proteinExistence type="predicted"/>
<gene>
    <name evidence="1" type="ORF">C667_01918</name>
</gene>
<accession>N6YX79</accession>
<reference evidence="1 2" key="1">
    <citation type="submission" date="2012-09" db="EMBL/GenBank/DDBJ databases">
        <title>Draft Genome Sequences of 6 Strains from Genus Thauera.</title>
        <authorList>
            <person name="Liu B."/>
            <person name="Shapleigh J.P."/>
            <person name="Frostegard A.H."/>
        </authorList>
    </citation>
    <scope>NUCLEOTIDE SEQUENCE [LARGE SCALE GENOMIC DNA]</scope>
    <source>
        <strain evidence="1 2">B4P</strain>
    </source>
</reference>
<dbReference type="AlphaFoldDB" id="N6YX79"/>
<dbReference type="OrthoDB" id="9810066at2"/>
<organism evidence="1 2">
    <name type="scientific">Thauera phenylacetica B4P</name>
    <dbReference type="NCBI Taxonomy" id="1234382"/>
    <lineage>
        <taxon>Bacteria</taxon>
        <taxon>Pseudomonadati</taxon>
        <taxon>Pseudomonadota</taxon>
        <taxon>Betaproteobacteria</taxon>
        <taxon>Rhodocyclales</taxon>
        <taxon>Zoogloeaceae</taxon>
        <taxon>Thauera</taxon>
    </lineage>
</organism>
<evidence type="ECO:0000313" key="2">
    <source>
        <dbReference type="Proteomes" id="UP000013047"/>
    </source>
</evidence>
<protein>
    <submittedName>
        <fullName evidence="1">Phosphoribosyltransferase</fullName>
    </submittedName>
</protein>
<dbReference type="RefSeq" id="WP_004355871.1">
    <property type="nucleotide sequence ID" value="NZ_AMXF01000004.1"/>
</dbReference>
<keyword evidence="2" id="KW-1185">Reference proteome</keyword>